<dbReference type="CDD" id="cd22884">
    <property type="entry name" value="TOM22"/>
    <property type="match status" value="1"/>
</dbReference>
<keyword evidence="3" id="KW-0813">Transport</keyword>
<dbReference type="EMBL" id="CAJVPI010000785">
    <property type="protein sequence ID" value="CAG8571932.1"/>
    <property type="molecule type" value="Genomic_DNA"/>
</dbReference>
<keyword evidence="9" id="KW-0496">Mitochondrion</keyword>
<evidence type="ECO:0000256" key="1">
    <source>
        <dbReference type="ARBA" id="ARBA00004572"/>
    </source>
</evidence>
<dbReference type="GO" id="GO:0005741">
    <property type="term" value="C:mitochondrial outer membrane"/>
    <property type="evidence" value="ECO:0007669"/>
    <property type="project" value="UniProtKB-SubCell"/>
</dbReference>
<keyword evidence="6" id="KW-0653">Protein transport</keyword>
<keyword evidence="8" id="KW-0811">Translocation</keyword>
<comment type="similarity">
    <text evidence="2">Belongs to the Tom22 family.</text>
</comment>
<keyword evidence="14" id="KW-1185">Reference proteome</keyword>
<organism evidence="13 14">
    <name type="scientific">Paraglomus brasilianum</name>
    <dbReference type="NCBI Taxonomy" id="144538"/>
    <lineage>
        <taxon>Eukaryota</taxon>
        <taxon>Fungi</taxon>
        <taxon>Fungi incertae sedis</taxon>
        <taxon>Mucoromycota</taxon>
        <taxon>Glomeromycotina</taxon>
        <taxon>Glomeromycetes</taxon>
        <taxon>Paraglomerales</taxon>
        <taxon>Paraglomeraceae</taxon>
        <taxon>Paraglomus</taxon>
    </lineage>
</organism>
<keyword evidence="7" id="KW-1133">Transmembrane helix</keyword>
<keyword evidence="5" id="KW-1000">Mitochondrion outer membrane</keyword>
<evidence type="ECO:0000256" key="12">
    <source>
        <dbReference type="SAM" id="MobiDB-lite"/>
    </source>
</evidence>
<accession>A0A9N9FYG9</accession>
<evidence type="ECO:0000256" key="7">
    <source>
        <dbReference type="ARBA" id="ARBA00022989"/>
    </source>
</evidence>
<evidence type="ECO:0000313" key="13">
    <source>
        <dbReference type="EMBL" id="CAG8571932.1"/>
    </source>
</evidence>
<proteinExistence type="inferred from homology"/>
<dbReference type="AlphaFoldDB" id="A0A9N9FYG9"/>
<feature type="compositionally biased region" description="Acidic residues" evidence="12">
    <location>
        <begin position="1"/>
        <end position="20"/>
    </location>
</feature>
<evidence type="ECO:0000256" key="11">
    <source>
        <dbReference type="ARBA" id="ARBA00023170"/>
    </source>
</evidence>
<dbReference type="GO" id="GO:0006886">
    <property type="term" value="P:intracellular protein transport"/>
    <property type="evidence" value="ECO:0007669"/>
    <property type="project" value="InterPro"/>
</dbReference>
<evidence type="ECO:0000256" key="2">
    <source>
        <dbReference type="ARBA" id="ARBA00009874"/>
    </source>
</evidence>
<dbReference type="Pfam" id="PF04281">
    <property type="entry name" value="Tom22"/>
    <property type="match status" value="1"/>
</dbReference>
<sequence length="148" mass="16090">MVELEEVLEDHEEAVSDEQSDSSSEGSNSDDDFEESFVERVKALRDIVPQDTRESIVGNISSVFRVGWQGATWIGKVMWVLTTSALLVVMPLALEIEREQALIQLENEQKAMQSGSPYGQPGQPSQPGQAGQPGLSTPPIGGYVPPGY</sequence>
<comment type="caution">
    <text evidence="13">The sequence shown here is derived from an EMBL/GenBank/DDBJ whole genome shotgun (WGS) entry which is preliminary data.</text>
</comment>
<evidence type="ECO:0000256" key="5">
    <source>
        <dbReference type="ARBA" id="ARBA00022787"/>
    </source>
</evidence>
<protein>
    <submittedName>
        <fullName evidence="13">258_t:CDS:1</fullName>
    </submittedName>
</protein>
<evidence type="ECO:0000313" key="14">
    <source>
        <dbReference type="Proteomes" id="UP000789739"/>
    </source>
</evidence>
<comment type="subcellular location">
    <subcellularLocation>
        <location evidence="1">Mitochondrion outer membrane</location>
        <topology evidence="1">Single-pass membrane protein</topology>
    </subcellularLocation>
</comment>
<dbReference type="OrthoDB" id="10016939at2759"/>
<keyword evidence="4" id="KW-0812">Transmembrane</keyword>
<keyword evidence="10" id="KW-0472">Membrane</keyword>
<evidence type="ECO:0000256" key="8">
    <source>
        <dbReference type="ARBA" id="ARBA00023010"/>
    </source>
</evidence>
<reference evidence="13" key="1">
    <citation type="submission" date="2021-06" db="EMBL/GenBank/DDBJ databases">
        <authorList>
            <person name="Kallberg Y."/>
            <person name="Tangrot J."/>
            <person name="Rosling A."/>
        </authorList>
    </citation>
    <scope>NUCLEOTIDE SEQUENCE</scope>
    <source>
        <strain evidence="13">BR232B</strain>
    </source>
</reference>
<evidence type="ECO:0000256" key="9">
    <source>
        <dbReference type="ARBA" id="ARBA00023128"/>
    </source>
</evidence>
<evidence type="ECO:0000256" key="3">
    <source>
        <dbReference type="ARBA" id="ARBA00022448"/>
    </source>
</evidence>
<name>A0A9N9FYG9_9GLOM</name>
<keyword evidence="11" id="KW-0675">Receptor</keyword>
<gene>
    <name evidence="13" type="ORF">PBRASI_LOCUS6146</name>
</gene>
<feature type="region of interest" description="Disordered" evidence="12">
    <location>
        <begin position="1"/>
        <end position="34"/>
    </location>
</feature>
<evidence type="ECO:0000256" key="10">
    <source>
        <dbReference type="ARBA" id="ARBA00023136"/>
    </source>
</evidence>
<evidence type="ECO:0000256" key="6">
    <source>
        <dbReference type="ARBA" id="ARBA00022927"/>
    </source>
</evidence>
<evidence type="ECO:0000256" key="4">
    <source>
        <dbReference type="ARBA" id="ARBA00022692"/>
    </source>
</evidence>
<feature type="compositionally biased region" description="Low complexity" evidence="12">
    <location>
        <begin position="113"/>
        <end position="134"/>
    </location>
</feature>
<dbReference type="PANTHER" id="PTHR12504:SF0">
    <property type="entry name" value="MITOCHONDRIAL IMPORT RECEPTOR SUBUNIT TOM22 HOMOLOG"/>
    <property type="match status" value="1"/>
</dbReference>
<dbReference type="PANTHER" id="PTHR12504">
    <property type="entry name" value="MITOCHONDRIAL IMPORT RECEPTOR SUBUNIT TOM22"/>
    <property type="match status" value="1"/>
</dbReference>
<dbReference type="Proteomes" id="UP000789739">
    <property type="component" value="Unassembled WGS sequence"/>
</dbReference>
<dbReference type="InterPro" id="IPR005683">
    <property type="entry name" value="Tom22"/>
</dbReference>
<feature type="region of interest" description="Disordered" evidence="12">
    <location>
        <begin position="107"/>
        <end position="148"/>
    </location>
</feature>